<name>A0A2Z3YU87_9CORY</name>
<sequence>MTGTGPATGPLTGPDGMVYDPADCRIGVRSGHTLLHVTLWHPNWGSAKTAALRSGLFGSAGMTVAPDVSVARELLDAALGSVVAETWIGTVEVTDHSPAHAVTMGGLHAMVERMASDAVDPDGDPEWTELRMHLDGAPAVVRTLVPLAPSVAPGHDRHVVVSLHVDPVSASDLTGAQVRSTVLALEDALTATVRENRAGLPVAVVHRSGEGRSGDGSITAAAGEGTDDVVVLHYYLGSPGADPDHVLNTLRATVSTWELGKASLVDDVDPAWAAVQHFRV</sequence>
<dbReference type="STRING" id="1737425.GCA_900049755_01240"/>
<protein>
    <submittedName>
        <fullName evidence="1">Uncharacterized protein</fullName>
    </submittedName>
</protein>
<dbReference type="RefSeq" id="WP_227871124.1">
    <property type="nucleotide sequence ID" value="NZ_CP024988.1"/>
</dbReference>
<dbReference type="EMBL" id="CP024988">
    <property type="protein sequence ID" value="AWT25023.1"/>
    <property type="molecule type" value="Genomic_DNA"/>
</dbReference>
<gene>
    <name evidence="1" type="ORF">Csp1_01950</name>
</gene>
<evidence type="ECO:0000313" key="1">
    <source>
        <dbReference type="EMBL" id="AWT25023.1"/>
    </source>
</evidence>
<dbReference type="Proteomes" id="UP000247696">
    <property type="component" value="Chromosome"/>
</dbReference>
<organism evidence="1 2">
    <name type="scientific">Corynebacterium provencense</name>
    <dbReference type="NCBI Taxonomy" id="1737425"/>
    <lineage>
        <taxon>Bacteria</taxon>
        <taxon>Bacillati</taxon>
        <taxon>Actinomycetota</taxon>
        <taxon>Actinomycetes</taxon>
        <taxon>Mycobacteriales</taxon>
        <taxon>Corynebacteriaceae</taxon>
        <taxon>Corynebacterium</taxon>
    </lineage>
</organism>
<keyword evidence="2" id="KW-1185">Reference proteome</keyword>
<accession>A0A2Z3YU87</accession>
<dbReference type="AlphaFoldDB" id="A0A2Z3YU87"/>
<proteinExistence type="predicted"/>
<dbReference type="KEGG" id="cpre:Csp1_01950"/>
<evidence type="ECO:0000313" key="2">
    <source>
        <dbReference type="Proteomes" id="UP000247696"/>
    </source>
</evidence>
<reference evidence="2" key="1">
    <citation type="submission" date="2017-11" db="EMBL/GenBank/DDBJ databases">
        <title>Otitis media/interna in a cat caused by the recently described species Corynebacterium provencense.</title>
        <authorList>
            <person name="Kittl S."/>
            <person name="Brodard I."/>
            <person name="Rychener L."/>
            <person name="Jores J."/>
            <person name="Roosje P."/>
            <person name="Gobeli Brawand S."/>
        </authorList>
    </citation>
    <scope>NUCLEOTIDE SEQUENCE [LARGE SCALE GENOMIC DNA]</scope>
    <source>
        <strain evidence="2">17KM38</strain>
    </source>
</reference>